<dbReference type="AlphaFoldDB" id="A0A3M5JUS2"/>
<evidence type="ECO:0000313" key="2">
    <source>
        <dbReference type="Proteomes" id="UP000278180"/>
    </source>
</evidence>
<dbReference type="Proteomes" id="UP000278180">
    <property type="component" value="Unassembled WGS sequence"/>
</dbReference>
<reference evidence="1 2" key="1">
    <citation type="submission" date="2018-08" db="EMBL/GenBank/DDBJ databases">
        <title>Recombination of ecologically and evolutionarily significant loci maintains genetic cohesion in the Pseudomonas syringae species complex.</title>
        <authorList>
            <person name="Dillon M."/>
            <person name="Thakur S."/>
            <person name="Almeida R.N.D."/>
            <person name="Weir B.S."/>
            <person name="Guttman D.S."/>
        </authorList>
    </citation>
    <scope>NUCLEOTIDE SEQUENCE [LARGE SCALE GENOMIC DNA]</scope>
    <source>
        <strain evidence="1 2">ICMP 13684</strain>
    </source>
</reference>
<protein>
    <submittedName>
        <fullName evidence="1">Uncharacterized protein</fullName>
    </submittedName>
</protein>
<proteinExistence type="predicted"/>
<gene>
    <name evidence="1" type="ORF">ALP51_200145</name>
</gene>
<name>A0A3M5JUS2_PSESS</name>
<accession>A0A3M5JUS2</accession>
<dbReference type="EMBL" id="RBTE01000313">
    <property type="protein sequence ID" value="RMT26854.1"/>
    <property type="molecule type" value="Genomic_DNA"/>
</dbReference>
<comment type="caution">
    <text evidence="1">The sequence shown here is derived from an EMBL/GenBank/DDBJ whole genome shotgun (WGS) entry which is preliminary data.</text>
</comment>
<organism evidence="1 2">
    <name type="scientific">Pseudomonas savastanoi</name>
    <name type="common">Pseudomonas syringae pv. savastanoi</name>
    <dbReference type="NCBI Taxonomy" id="29438"/>
    <lineage>
        <taxon>Bacteria</taxon>
        <taxon>Pseudomonadati</taxon>
        <taxon>Pseudomonadota</taxon>
        <taxon>Gammaproteobacteria</taxon>
        <taxon>Pseudomonadales</taxon>
        <taxon>Pseudomonadaceae</taxon>
        <taxon>Pseudomonas</taxon>
    </lineage>
</organism>
<sequence>MDISDLLLEHRTSSLPIQHFALHQVVTFSKLLGL</sequence>
<evidence type="ECO:0000313" key="1">
    <source>
        <dbReference type="EMBL" id="RMT26854.1"/>
    </source>
</evidence>